<evidence type="ECO:0000313" key="3">
    <source>
        <dbReference type="Proteomes" id="UP000824120"/>
    </source>
</evidence>
<keyword evidence="3" id="KW-1185">Reference proteome</keyword>
<feature type="transmembrane region" description="Helical" evidence="1">
    <location>
        <begin position="16"/>
        <end position="36"/>
    </location>
</feature>
<proteinExistence type="predicted"/>
<gene>
    <name evidence="2" type="ORF">H5410_020848</name>
</gene>
<keyword evidence="1" id="KW-1133">Transmembrane helix</keyword>
<keyword evidence="1" id="KW-0472">Membrane</keyword>
<dbReference type="OrthoDB" id="342454at2759"/>
<evidence type="ECO:0000256" key="1">
    <source>
        <dbReference type="SAM" id="Phobius"/>
    </source>
</evidence>
<dbReference type="Proteomes" id="UP000824120">
    <property type="component" value="Chromosome 4"/>
</dbReference>
<dbReference type="EMBL" id="JACXVP010000004">
    <property type="protein sequence ID" value="KAG5609567.1"/>
    <property type="molecule type" value="Genomic_DNA"/>
</dbReference>
<dbReference type="AlphaFoldDB" id="A0A9J5ZCB2"/>
<keyword evidence="1" id="KW-0812">Transmembrane</keyword>
<comment type="caution">
    <text evidence="2">The sequence shown here is derived from an EMBL/GenBank/DDBJ whole genome shotgun (WGS) entry which is preliminary data.</text>
</comment>
<accession>A0A9J5ZCB2</accession>
<protein>
    <submittedName>
        <fullName evidence="2">Uncharacterized protein</fullName>
    </submittedName>
</protein>
<evidence type="ECO:0000313" key="2">
    <source>
        <dbReference type="EMBL" id="KAG5609567.1"/>
    </source>
</evidence>
<organism evidence="2 3">
    <name type="scientific">Solanum commersonii</name>
    <name type="common">Commerson's wild potato</name>
    <name type="synonym">Commerson's nightshade</name>
    <dbReference type="NCBI Taxonomy" id="4109"/>
    <lineage>
        <taxon>Eukaryota</taxon>
        <taxon>Viridiplantae</taxon>
        <taxon>Streptophyta</taxon>
        <taxon>Embryophyta</taxon>
        <taxon>Tracheophyta</taxon>
        <taxon>Spermatophyta</taxon>
        <taxon>Magnoliopsida</taxon>
        <taxon>eudicotyledons</taxon>
        <taxon>Gunneridae</taxon>
        <taxon>Pentapetalae</taxon>
        <taxon>asterids</taxon>
        <taxon>lamiids</taxon>
        <taxon>Solanales</taxon>
        <taxon>Solanaceae</taxon>
        <taxon>Solanoideae</taxon>
        <taxon>Solaneae</taxon>
        <taxon>Solanum</taxon>
    </lineage>
</organism>
<name>A0A9J5ZCB2_SOLCO</name>
<reference evidence="2 3" key="1">
    <citation type="submission" date="2020-09" db="EMBL/GenBank/DDBJ databases">
        <title>De no assembly of potato wild relative species, Solanum commersonii.</title>
        <authorList>
            <person name="Cho K."/>
        </authorList>
    </citation>
    <scope>NUCLEOTIDE SEQUENCE [LARGE SCALE GENOMIC DNA]</scope>
    <source>
        <strain evidence="2">LZ3.2</strain>
        <tissue evidence="2">Leaf</tissue>
    </source>
</reference>
<sequence length="105" mass="11665">MLRVSSLKPLASESKGLAFLVELVAPGLLIVGYLSYVHRAIFLHSDIILVTTFSYPICIAPCHPSGNYFFISHLCSVDFVVHLSELVFIFTLHSTVNFSELLSHI</sequence>